<evidence type="ECO:0000256" key="2">
    <source>
        <dbReference type="ARBA" id="ARBA00022723"/>
    </source>
</evidence>
<name>A0A2P7EAX2_9SYNE</name>
<keyword evidence="1" id="KW-0349">Heme</keyword>
<dbReference type="Gene3D" id="1.20.910.10">
    <property type="entry name" value="Heme oxygenase-like"/>
    <property type="match status" value="1"/>
</dbReference>
<organism evidence="4 5">
    <name type="scientific">Synechococcus lacustris str. Tous</name>
    <dbReference type="NCBI Taxonomy" id="1910958"/>
    <lineage>
        <taxon>Bacteria</taxon>
        <taxon>Bacillati</taxon>
        <taxon>Cyanobacteriota</taxon>
        <taxon>Cyanophyceae</taxon>
        <taxon>Synechococcales</taxon>
        <taxon>Synechococcaceae</taxon>
        <taxon>Synechococcus</taxon>
    </lineage>
</organism>
<dbReference type="Proteomes" id="UP000240206">
    <property type="component" value="Unassembled WGS sequence"/>
</dbReference>
<proteinExistence type="predicted"/>
<dbReference type="PRINTS" id="PR00088">
    <property type="entry name" value="HAEMOXYGNASE"/>
</dbReference>
<dbReference type="PANTHER" id="PTHR10720:SF0">
    <property type="entry name" value="HEME OXYGENASE"/>
    <property type="match status" value="1"/>
</dbReference>
<dbReference type="EMBL" id="PXVC01000147">
    <property type="protein sequence ID" value="PSI00365.1"/>
    <property type="molecule type" value="Genomic_DNA"/>
</dbReference>
<dbReference type="Pfam" id="PF01126">
    <property type="entry name" value="Heme_oxygenase"/>
    <property type="match status" value="1"/>
</dbReference>
<dbReference type="CDD" id="cd19165">
    <property type="entry name" value="HemeO"/>
    <property type="match status" value="1"/>
</dbReference>
<dbReference type="GO" id="GO:0046872">
    <property type="term" value="F:metal ion binding"/>
    <property type="evidence" value="ECO:0007669"/>
    <property type="project" value="UniProtKB-KW"/>
</dbReference>
<protein>
    <submittedName>
        <fullName evidence="4">Heme oxygenase</fullName>
    </submittedName>
</protein>
<evidence type="ECO:0000256" key="3">
    <source>
        <dbReference type="ARBA" id="ARBA00023004"/>
    </source>
</evidence>
<sequence>MILLYHLYNCVAAMAATPVSVHETHRDQKMPLGTRLQKLHRVIGAAHRDAEGMVFSKALLEGGASPQQIAALIRSLLPIYTAMEALIEQLPDPLKTSGIPWHALSRHRALKEDVAALAALEASPASLDELANELIACLTNLAETAPERFLAHVYVRYGGDLSGGQQLAQQANSILSKAGLPELQFWSFPRPIAELKQQLHDGIELLPLMHNEETNLLEEAPAGFRLNQRLLKALAEIKAA</sequence>
<dbReference type="InterPro" id="IPR016084">
    <property type="entry name" value="Haem_Oase-like_multi-hlx"/>
</dbReference>
<dbReference type="GO" id="GO:0004392">
    <property type="term" value="F:heme oxygenase (decyclizing) activity"/>
    <property type="evidence" value="ECO:0007669"/>
    <property type="project" value="InterPro"/>
</dbReference>
<dbReference type="AlphaFoldDB" id="A0A2P7EAX2"/>
<evidence type="ECO:0000256" key="1">
    <source>
        <dbReference type="ARBA" id="ARBA00022617"/>
    </source>
</evidence>
<dbReference type="PANTHER" id="PTHR10720">
    <property type="entry name" value="HEME OXYGENASE"/>
    <property type="match status" value="1"/>
</dbReference>
<dbReference type="GO" id="GO:0006788">
    <property type="term" value="P:heme oxidation"/>
    <property type="evidence" value="ECO:0007669"/>
    <property type="project" value="InterPro"/>
</dbReference>
<reference evidence="5" key="1">
    <citation type="submission" date="2018-03" db="EMBL/GenBank/DDBJ databases">
        <title>Ecological and genomic features of two cosmopolitan and abundant freshwater picocyanobacteria.</title>
        <authorList>
            <person name="Cabello-Yeves P.J."/>
            <person name="Picazo A."/>
            <person name="Camacho A."/>
            <person name="Callieri C."/>
            <person name="Rosselli R."/>
            <person name="Roda-Garcia J."/>
            <person name="Coutinho F.H."/>
            <person name="Rodriguez-Valera F."/>
        </authorList>
    </citation>
    <scope>NUCLEOTIDE SEQUENCE [LARGE SCALE GENOMIC DNA]</scope>
    <source>
        <strain evidence="5">Tous</strain>
    </source>
</reference>
<dbReference type="InterPro" id="IPR016053">
    <property type="entry name" value="Haem_Oase-like"/>
</dbReference>
<keyword evidence="3" id="KW-0408">Iron</keyword>
<dbReference type="SUPFAM" id="SSF48613">
    <property type="entry name" value="Heme oxygenase-like"/>
    <property type="match status" value="1"/>
</dbReference>
<comment type="caution">
    <text evidence="4">The sequence shown here is derived from an EMBL/GenBank/DDBJ whole genome shotgun (WGS) entry which is preliminary data.</text>
</comment>
<dbReference type="STRING" id="1910958.BTM30_07895"/>
<gene>
    <name evidence="4" type="ORF">C7K08_13575</name>
</gene>
<evidence type="ECO:0000313" key="4">
    <source>
        <dbReference type="EMBL" id="PSI00365.1"/>
    </source>
</evidence>
<dbReference type="InterPro" id="IPR002051">
    <property type="entry name" value="Haem_Oase"/>
</dbReference>
<keyword evidence="2" id="KW-0479">Metal-binding</keyword>
<evidence type="ECO:0000313" key="5">
    <source>
        <dbReference type="Proteomes" id="UP000240206"/>
    </source>
</evidence>
<accession>A0A2P7EAX2</accession>
<keyword evidence="5" id="KW-1185">Reference proteome</keyword>